<gene>
    <name evidence="9" type="ORF">CSC2_21700</name>
</gene>
<evidence type="ECO:0000256" key="1">
    <source>
        <dbReference type="ARBA" id="ARBA00004651"/>
    </source>
</evidence>
<dbReference type="InterPro" id="IPR037185">
    <property type="entry name" value="EmrE-like"/>
</dbReference>
<organism evidence="9 10">
    <name type="scientific">Clostridium zeae</name>
    <dbReference type="NCBI Taxonomy" id="2759022"/>
    <lineage>
        <taxon>Bacteria</taxon>
        <taxon>Bacillati</taxon>
        <taxon>Bacillota</taxon>
        <taxon>Clostridia</taxon>
        <taxon>Eubacteriales</taxon>
        <taxon>Clostridiaceae</taxon>
        <taxon>Clostridium</taxon>
    </lineage>
</organism>
<dbReference type="Pfam" id="PF00893">
    <property type="entry name" value="Multi_Drug_Res"/>
    <property type="match status" value="1"/>
</dbReference>
<comment type="caution">
    <text evidence="9">The sequence shown here is derived from an EMBL/GenBank/DDBJ whole genome shotgun (WGS) entry which is preliminary data.</text>
</comment>
<evidence type="ECO:0000256" key="5">
    <source>
        <dbReference type="ARBA" id="ARBA00022989"/>
    </source>
</evidence>
<proteinExistence type="inferred from homology"/>
<keyword evidence="3" id="KW-1003">Cell membrane</keyword>
<sequence>MQWIYLILAIGFEIIATTLMKTSNGFSKLLPTLGSLIGYGICFTFLSMALKKIDVSVAYAVWSAAGLVIISIIGVVLFKESVSALKIISILLIILGVVGLNLSGVSH</sequence>
<dbReference type="PANTHER" id="PTHR30561">
    <property type="entry name" value="SMR FAMILY PROTON-DEPENDENT DRUG EFFLUX TRANSPORTER SUGE"/>
    <property type="match status" value="1"/>
</dbReference>
<accession>A0ABQ1EA75</accession>
<comment type="similarity">
    <text evidence="7">Belongs to the drug/metabolite transporter (DMT) superfamily. Small multidrug resistance (SMR) (TC 2.A.7.1) family.</text>
</comment>
<evidence type="ECO:0000256" key="6">
    <source>
        <dbReference type="ARBA" id="ARBA00023136"/>
    </source>
</evidence>
<reference evidence="9 10" key="1">
    <citation type="journal article" date="2021" name="Int. J. Syst. Evol. Microbiol.">
        <title>Clostridium zeae sp. nov., isolated from corn silage.</title>
        <authorList>
            <person name="Kobayashi H."/>
            <person name="Tanizawa Y."/>
            <person name="Yagura M."/>
            <person name="Sakamoto M."/>
            <person name="Ohkuma M."/>
            <person name="Tohno M."/>
        </authorList>
    </citation>
    <scope>NUCLEOTIDE SEQUENCE [LARGE SCALE GENOMIC DNA]</scope>
    <source>
        <strain evidence="9 10">CSC2</strain>
    </source>
</reference>
<dbReference type="Proteomes" id="UP000663802">
    <property type="component" value="Unassembled WGS sequence"/>
</dbReference>
<evidence type="ECO:0000313" key="10">
    <source>
        <dbReference type="Proteomes" id="UP000663802"/>
    </source>
</evidence>
<evidence type="ECO:0000256" key="8">
    <source>
        <dbReference type="SAM" id="Phobius"/>
    </source>
</evidence>
<evidence type="ECO:0000256" key="7">
    <source>
        <dbReference type="RuleBase" id="RU003942"/>
    </source>
</evidence>
<keyword evidence="10" id="KW-1185">Reference proteome</keyword>
<dbReference type="InterPro" id="IPR000390">
    <property type="entry name" value="Small_drug/metabolite_transptr"/>
</dbReference>
<keyword evidence="6 8" id="KW-0472">Membrane</keyword>
<keyword evidence="2" id="KW-0813">Transport</keyword>
<feature type="transmembrane region" description="Helical" evidence="8">
    <location>
        <begin position="84"/>
        <end position="102"/>
    </location>
</feature>
<dbReference type="RefSeq" id="WP_206869946.1">
    <property type="nucleotide sequence ID" value="NZ_BMBA01000002.1"/>
</dbReference>
<evidence type="ECO:0000313" key="9">
    <source>
        <dbReference type="EMBL" id="GFZ31644.1"/>
    </source>
</evidence>
<comment type="subcellular location">
    <subcellularLocation>
        <location evidence="1 7">Cell membrane</location>
        <topology evidence="1 7">Multi-pass membrane protein</topology>
    </subcellularLocation>
</comment>
<evidence type="ECO:0000256" key="3">
    <source>
        <dbReference type="ARBA" id="ARBA00022475"/>
    </source>
</evidence>
<keyword evidence="4 7" id="KW-0812">Transmembrane</keyword>
<evidence type="ECO:0000256" key="4">
    <source>
        <dbReference type="ARBA" id="ARBA00022692"/>
    </source>
</evidence>
<keyword evidence="5 8" id="KW-1133">Transmembrane helix</keyword>
<dbReference type="PANTHER" id="PTHR30561:SF1">
    <property type="entry name" value="MULTIDRUG TRANSPORTER EMRE"/>
    <property type="match status" value="1"/>
</dbReference>
<dbReference type="SUPFAM" id="SSF103481">
    <property type="entry name" value="Multidrug resistance efflux transporter EmrE"/>
    <property type="match status" value="1"/>
</dbReference>
<feature type="transmembrane region" description="Helical" evidence="8">
    <location>
        <begin position="32"/>
        <end position="50"/>
    </location>
</feature>
<protein>
    <recommendedName>
        <fullName evidence="11">Multidrug efflux SMR transporter</fullName>
    </recommendedName>
</protein>
<name>A0ABQ1EA75_9CLOT</name>
<feature type="transmembrane region" description="Helical" evidence="8">
    <location>
        <begin position="57"/>
        <end position="78"/>
    </location>
</feature>
<dbReference type="EMBL" id="BMBA01000002">
    <property type="protein sequence ID" value="GFZ31644.1"/>
    <property type="molecule type" value="Genomic_DNA"/>
</dbReference>
<dbReference type="InterPro" id="IPR045324">
    <property type="entry name" value="Small_multidrug_res"/>
</dbReference>
<evidence type="ECO:0008006" key="11">
    <source>
        <dbReference type="Google" id="ProtNLM"/>
    </source>
</evidence>
<evidence type="ECO:0000256" key="2">
    <source>
        <dbReference type="ARBA" id="ARBA00022448"/>
    </source>
</evidence>
<dbReference type="Gene3D" id="1.10.3730.20">
    <property type="match status" value="1"/>
</dbReference>